<name>A0A6V8QYQ3_TRIAP</name>
<organism evidence="1 2">
    <name type="scientific">Trichoderma asperellum</name>
    <name type="common">Filamentous fungus</name>
    <dbReference type="NCBI Taxonomy" id="101201"/>
    <lineage>
        <taxon>Eukaryota</taxon>
        <taxon>Fungi</taxon>
        <taxon>Dikarya</taxon>
        <taxon>Ascomycota</taxon>
        <taxon>Pezizomycotina</taxon>
        <taxon>Sordariomycetes</taxon>
        <taxon>Hypocreomycetidae</taxon>
        <taxon>Hypocreales</taxon>
        <taxon>Hypocreaceae</taxon>
        <taxon>Trichoderma</taxon>
    </lineage>
</organism>
<dbReference type="Proteomes" id="UP000517252">
    <property type="component" value="Unassembled WGS sequence"/>
</dbReference>
<reference evidence="1 2" key="1">
    <citation type="submission" date="2020-07" db="EMBL/GenBank/DDBJ databases">
        <title>Trichoderma asperellum IC-1 whole genome shotgun sequence.</title>
        <authorList>
            <person name="Kanamasa S."/>
            <person name="Takahashi H."/>
        </authorList>
    </citation>
    <scope>NUCLEOTIDE SEQUENCE [LARGE SCALE GENOMIC DNA]</scope>
    <source>
        <strain evidence="1 2">IC-1</strain>
    </source>
</reference>
<comment type="caution">
    <text evidence="1">The sequence shown here is derived from an EMBL/GenBank/DDBJ whole genome shotgun (WGS) entry which is preliminary data.</text>
</comment>
<dbReference type="EMBL" id="BLZH01000006">
    <property type="protein sequence ID" value="GFP55978.1"/>
    <property type="molecule type" value="Genomic_DNA"/>
</dbReference>
<sequence length="94" mass="10757">MYKKQDEGHIFAAIYGSALQRLVRQNIRSNPVKRVEKFKVKVKLHVIKGIIWLPAHILAARIENMVQHTPHDGTGGHAHGAIRSRWIDPLEEAY</sequence>
<dbReference type="AlphaFoldDB" id="A0A6V8QYQ3"/>
<gene>
    <name evidence="1" type="ORF">TASIC1_0006014800</name>
</gene>
<accession>A0A6V8QYQ3</accession>
<proteinExistence type="predicted"/>
<evidence type="ECO:0000313" key="2">
    <source>
        <dbReference type="Proteomes" id="UP000517252"/>
    </source>
</evidence>
<evidence type="ECO:0000313" key="1">
    <source>
        <dbReference type="EMBL" id="GFP55978.1"/>
    </source>
</evidence>
<protein>
    <submittedName>
        <fullName evidence="1">Uncharacterized protein</fullName>
    </submittedName>
</protein>